<accession>A0A438I7I1</accession>
<name>A0A438I7I1_VITVI</name>
<dbReference type="EMBL" id="QGNW01000135">
    <property type="protein sequence ID" value="RVW92674.1"/>
    <property type="molecule type" value="Genomic_DNA"/>
</dbReference>
<feature type="region of interest" description="Disordered" evidence="1">
    <location>
        <begin position="1"/>
        <end position="22"/>
    </location>
</feature>
<evidence type="ECO:0000256" key="1">
    <source>
        <dbReference type="SAM" id="MobiDB-lite"/>
    </source>
</evidence>
<dbReference type="Proteomes" id="UP000288805">
    <property type="component" value="Unassembled WGS sequence"/>
</dbReference>
<evidence type="ECO:0000313" key="3">
    <source>
        <dbReference type="Proteomes" id="UP000288805"/>
    </source>
</evidence>
<comment type="caution">
    <text evidence="2">The sequence shown here is derived from an EMBL/GenBank/DDBJ whole genome shotgun (WGS) entry which is preliminary data.</text>
</comment>
<dbReference type="SUPFAM" id="SSF56672">
    <property type="entry name" value="DNA/RNA polymerases"/>
    <property type="match status" value="1"/>
</dbReference>
<proteinExistence type="predicted"/>
<sequence length="371" mass="41862">MTHSGRITQLPHPTTKPFEGATSLEGVRREDDEIKVEITTTPKELIHIMMTNKATCIVFSNDDFPLEGSNLTRPLYISVGCSNHKTIRVYDNTKRKVLGQPWIHGAGAIPFSLHQKVKFIHDGQVIMTLEIEDFYKDFLAMSFDQHNSSFLLRLIIDTWCDYTRRRIDNVVVTDGEIKLQHLFHQLQLGDGNPGTFVSVVIALPSPDRASLLSLCFPEKVTTNGVVIKLAKMIDGVILHDEWRYEMDMMGMSQITIIVQPEPASPFDLFRVFTSEVTEEIQTIPILDFLEEDGSLFEDIVSHVEGASNLDMSGLHPSIVQHHLPILPHAKSIKQKLSTVGHSMLSFIDGFSGYNQILMALEDMEKTVFITE</sequence>
<protein>
    <recommendedName>
        <fullName evidence="4">Transposon Ty3-I Gag-Pol polyprotein</fullName>
    </recommendedName>
</protein>
<dbReference type="InterPro" id="IPR043502">
    <property type="entry name" value="DNA/RNA_pol_sf"/>
</dbReference>
<organism evidence="2 3">
    <name type="scientific">Vitis vinifera</name>
    <name type="common">Grape</name>
    <dbReference type="NCBI Taxonomy" id="29760"/>
    <lineage>
        <taxon>Eukaryota</taxon>
        <taxon>Viridiplantae</taxon>
        <taxon>Streptophyta</taxon>
        <taxon>Embryophyta</taxon>
        <taxon>Tracheophyta</taxon>
        <taxon>Spermatophyta</taxon>
        <taxon>Magnoliopsida</taxon>
        <taxon>eudicotyledons</taxon>
        <taxon>Gunneridae</taxon>
        <taxon>Pentapetalae</taxon>
        <taxon>rosids</taxon>
        <taxon>Vitales</taxon>
        <taxon>Vitaceae</taxon>
        <taxon>Viteae</taxon>
        <taxon>Vitis</taxon>
    </lineage>
</organism>
<evidence type="ECO:0008006" key="4">
    <source>
        <dbReference type="Google" id="ProtNLM"/>
    </source>
</evidence>
<evidence type="ECO:0000313" key="2">
    <source>
        <dbReference type="EMBL" id="RVW92674.1"/>
    </source>
</evidence>
<dbReference type="AlphaFoldDB" id="A0A438I7I1"/>
<reference evidence="2 3" key="1">
    <citation type="journal article" date="2018" name="PLoS Genet.">
        <title>Population sequencing reveals clonal diversity and ancestral inbreeding in the grapevine cultivar Chardonnay.</title>
        <authorList>
            <person name="Roach M.J."/>
            <person name="Johnson D.L."/>
            <person name="Bohlmann J."/>
            <person name="van Vuuren H.J."/>
            <person name="Jones S.J."/>
            <person name="Pretorius I.S."/>
            <person name="Schmidt S.A."/>
            <person name="Borneman A.R."/>
        </authorList>
    </citation>
    <scope>NUCLEOTIDE SEQUENCE [LARGE SCALE GENOMIC DNA]</scope>
    <source>
        <strain evidence="3">cv. Chardonnay</strain>
        <tissue evidence="2">Leaf</tissue>
    </source>
</reference>
<gene>
    <name evidence="2" type="ORF">CK203_041614</name>
</gene>